<dbReference type="Proteomes" id="UP000318141">
    <property type="component" value="Unassembled WGS sequence"/>
</dbReference>
<evidence type="ECO:0008006" key="4">
    <source>
        <dbReference type="Google" id="ProtNLM"/>
    </source>
</evidence>
<dbReference type="OrthoDB" id="8965326at2"/>
<reference evidence="2 3" key="1">
    <citation type="submission" date="2019-07" db="EMBL/GenBank/DDBJ databases">
        <title>Genome sequencing of lignin-degrading bacterial isolates.</title>
        <authorList>
            <person name="Gladden J."/>
        </authorList>
    </citation>
    <scope>NUCLEOTIDE SEQUENCE [LARGE SCALE GENOMIC DNA]</scope>
    <source>
        <strain evidence="2 3">J11</strain>
    </source>
</reference>
<keyword evidence="3" id="KW-1185">Reference proteome</keyword>
<feature type="compositionally biased region" description="Polar residues" evidence="1">
    <location>
        <begin position="1"/>
        <end position="15"/>
    </location>
</feature>
<name>A0A562B991_9BURK</name>
<comment type="caution">
    <text evidence="2">The sequence shown here is derived from an EMBL/GenBank/DDBJ whole genome shotgun (WGS) entry which is preliminary data.</text>
</comment>
<evidence type="ECO:0000256" key="1">
    <source>
        <dbReference type="SAM" id="MobiDB-lite"/>
    </source>
</evidence>
<proteinExistence type="predicted"/>
<accession>A0A562B991</accession>
<dbReference type="EMBL" id="VLJN01000034">
    <property type="protein sequence ID" value="TWG81742.1"/>
    <property type="molecule type" value="Genomic_DNA"/>
</dbReference>
<feature type="region of interest" description="Disordered" evidence="1">
    <location>
        <begin position="1"/>
        <end position="24"/>
    </location>
</feature>
<dbReference type="AlphaFoldDB" id="A0A562B991"/>
<evidence type="ECO:0000313" key="2">
    <source>
        <dbReference type="EMBL" id="TWG81742.1"/>
    </source>
</evidence>
<evidence type="ECO:0000313" key="3">
    <source>
        <dbReference type="Proteomes" id="UP000318141"/>
    </source>
</evidence>
<gene>
    <name evidence="2" type="ORF">L602_000400000610</name>
</gene>
<organism evidence="2 3">
    <name type="scientific">Cupriavidus gilardii J11</name>
    <dbReference type="NCBI Taxonomy" id="936133"/>
    <lineage>
        <taxon>Bacteria</taxon>
        <taxon>Pseudomonadati</taxon>
        <taxon>Pseudomonadota</taxon>
        <taxon>Betaproteobacteria</taxon>
        <taxon>Burkholderiales</taxon>
        <taxon>Burkholderiaceae</taxon>
        <taxon>Cupriavidus</taxon>
    </lineage>
</organism>
<feature type="region of interest" description="Disordered" evidence="1">
    <location>
        <begin position="83"/>
        <end position="128"/>
    </location>
</feature>
<sequence>MTDTTGPTGRPSSTDQDADSQDRDLLALAREHIAREFDGQPPEVQLSIEDKRIRIAGKVGDADTAQRIAKAAAIGPGVLGVHNDLEFEAGPEPSQPLPGAASAGDLSKEAPEQGAPLPPPEGVIHHKV</sequence>
<protein>
    <recommendedName>
        <fullName evidence="4">Periplasmic or secreted lipoprotein</fullName>
    </recommendedName>
</protein>